<dbReference type="PANTHER" id="PTHR13457:SF1">
    <property type="entry name" value="HEAT REPEAT-CONTAINING PROTEIN 1"/>
    <property type="match status" value="1"/>
</dbReference>
<dbReference type="PANTHER" id="PTHR13457">
    <property type="entry name" value="BAP28"/>
    <property type="match status" value="1"/>
</dbReference>
<comment type="subcellular location">
    <subcellularLocation>
        <location evidence="1">Nucleus</location>
        <location evidence="1">Nucleolus</location>
    </subcellularLocation>
</comment>
<evidence type="ECO:0000256" key="2">
    <source>
        <dbReference type="SAM" id="MobiDB-lite"/>
    </source>
</evidence>
<proteinExistence type="inferred from homology"/>
<feature type="compositionally biased region" description="Low complexity" evidence="2">
    <location>
        <begin position="32"/>
        <end position="44"/>
    </location>
</feature>
<dbReference type="GO" id="GO:0045943">
    <property type="term" value="P:positive regulation of transcription by RNA polymerase I"/>
    <property type="evidence" value="ECO:0007669"/>
    <property type="project" value="TreeGrafter"/>
</dbReference>
<accession>A0A146LEH2</accession>
<dbReference type="GO" id="GO:0032040">
    <property type="term" value="C:small-subunit processome"/>
    <property type="evidence" value="ECO:0007669"/>
    <property type="project" value="TreeGrafter"/>
</dbReference>
<dbReference type="GO" id="GO:0030686">
    <property type="term" value="C:90S preribosome"/>
    <property type="evidence" value="ECO:0007669"/>
    <property type="project" value="TreeGrafter"/>
</dbReference>
<name>A0A146LEH2_LYGHE</name>
<organism evidence="3">
    <name type="scientific">Lygus hesperus</name>
    <name type="common">Western plant bug</name>
    <dbReference type="NCBI Taxonomy" id="30085"/>
    <lineage>
        <taxon>Eukaryota</taxon>
        <taxon>Metazoa</taxon>
        <taxon>Ecdysozoa</taxon>
        <taxon>Arthropoda</taxon>
        <taxon>Hexapoda</taxon>
        <taxon>Insecta</taxon>
        <taxon>Pterygota</taxon>
        <taxon>Neoptera</taxon>
        <taxon>Paraneoptera</taxon>
        <taxon>Hemiptera</taxon>
        <taxon>Heteroptera</taxon>
        <taxon>Panheteroptera</taxon>
        <taxon>Cimicomorpha</taxon>
        <taxon>Miridae</taxon>
        <taxon>Mirini</taxon>
        <taxon>Lygus</taxon>
    </lineage>
</organism>
<comment type="function">
    <text evidence="1">Involved in nucleolar processing of pre-18S ribosomal RNA.</text>
</comment>
<evidence type="ECO:0000313" key="3">
    <source>
        <dbReference type="EMBL" id="JAQ05496.1"/>
    </source>
</evidence>
<keyword evidence="1" id="KW-0687">Ribonucleoprotein</keyword>
<dbReference type="InterPro" id="IPR040191">
    <property type="entry name" value="UTP10"/>
</dbReference>
<keyword evidence="1" id="KW-0690">Ribosome biogenesis</keyword>
<dbReference type="AlphaFoldDB" id="A0A146LEH2"/>
<dbReference type="EMBL" id="GDHC01013133">
    <property type="protein sequence ID" value="JAQ05496.1"/>
    <property type="molecule type" value="Transcribed_RNA"/>
</dbReference>
<comment type="similarity">
    <text evidence="1">Belongs to the HEATR1/UTP10 family.</text>
</comment>
<dbReference type="GO" id="GO:0030515">
    <property type="term" value="F:snoRNA binding"/>
    <property type="evidence" value="ECO:0007669"/>
    <property type="project" value="TreeGrafter"/>
</dbReference>
<dbReference type="GO" id="GO:0034455">
    <property type="term" value="C:t-UTP complex"/>
    <property type="evidence" value="ECO:0007669"/>
    <property type="project" value="TreeGrafter"/>
</dbReference>
<evidence type="ECO:0000256" key="1">
    <source>
        <dbReference type="RuleBase" id="RU367065"/>
    </source>
</evidence>
<keyword evidence="1" id="KW-0698">rRNA processing</keyword>
<sequence>MHLLVSAMEMFAYYTELNVQTPNHVTHASLHNNNSNNSSSGSSNVRVEQEVVSYSEDKAYTMLLELLSGNTLACVLASINEPTFVQCERRLLSDTRMSLKQKGIEVLLDRLHHSLPTTEATLSAEEVEARRRALRDPKVKLTLMDLVKMKARPLTTKRSFLLFDQLVHLVQSSFLSVTQTIQGLAQRQRRGEQQ</sequence>
<feature type="region of interest" description="Disordered" evidence="2">
    <location>
        <begin position="26"/>
        <end position="47"/>
    </location>
</feature>
<gene>
    <name evidence="3" type="ORF">g.9583</name>
</gene>
<keyword evidence="1" id="KW-0539">Nucleus</keyword>
<reference evidence="3" key="1">
    <citation type="journal article" date="2016" name="Gigascience">
        <title>De novo construction of an expanded transcriptome assembly for the western tarnished plant bug, Lygus hesperus.</title>
        <authorList>
            <person name="Tassone E.E."/>
            <person name="Geib S.M."/>
            <person name="Hall B."/>
            <person name="Fabrick J.A."/>
            <person name="Brent C.S."/>
            <person name="Hull J.J."/>
        </authorList>
    </citation>
    <scope>NUCLEOTIDE SEQUENCE</scope>
</reference>
<protein>
    <recommendedName>
        <fullName evidence="1">HEAT repeat-containing protein 1</fullName>
    </recommendedName>
</protein>
<dbReference type="GO" id="GO:0000462">
    <property type="term" value="P:maturation of SSU-rRNA from tricistronic rRNA transcript (SSU-rRNA, 5.8S rRNA, LSU-rRNA)"/>
    <property type="evidence" value="ECO:0007669"/>
    <property type="project" value="TreeGrafter"/>
</dbReference>